<protein>
    <submittedName>
        <fullName evidence="2">PP0621 family protein</fullName>
    </submittedName>
</protein>
<dbReference type="Proteomes" id="UP001495147">
    <property type="component" value="Unassembled WGS sequence"/>
</dbReference>
<gene>
    <name evidence="2" type="ORF">ABDJ85_17165</name>
</gene>
<reference evidence="2 3" key="1">
    <citation type="submission" date="2024-05" db="EMBL/GenBank/DDBJ databases">
        <title>Roseateles sp. DJS-2-20 16S ribosomal RNA gene Genome sequencing and assembly.</title>
        <authorList>
            <person name="Woo H."/>
        </authorList>
    </citation>
    <scope>NUCLEOTIDE SEQUENCE [LARGE SCALE GENOMIC DNA]</scope>
    <source>
        <strain evidence="2 3">DJS-2-20</strain>
    </source>
</reference>
<sequence length="82" mass="8818">MKYLLLLIVLALVFYMLGRKRQPPPAQPPASSAPPPVSRGQTMVACAHCGLHLPEQESLPGRGGAFCSTEHRAAYEAAHARP</sequence>
<dbReference type="EMBL" id="JBDPZD010000006">
    <property type="protein sequence ID" value="MEO3693202.1"/>
    <property type="molecule type" value="Genomic_DNA"/>
</dbReference>
<accession>A0ABV0G643</accession>
<feature type="compositionally biased region" description="Pro residues" evidence="1">
    <location>
        <begin position="23"/>
        <end position="37"/>
    </location>
</feature>
<dbReference type="RefSeq" id="WP_347706019.1">
    <property type="nucleotide sequence ID" value="NZ_JBDPZD010000006.1"/>
</dbReference>
<keyword evidence="3" id="KW-1185">Reference proteome</keyword>
<proteinExistence type="predicted"/>
<organism evidence="2 3">
    <name type="scientific">Roseateles paludis</name>
    <dbReference type="NCBI Taxonomy" id="3145238"/>
    <lineage>
        <taxon>Bacteria</taxon>
        <taxon>Pseudomonadati</taxon>
        <taxon>Pseudomonadota</taxon>
        <taxon>Betaproteobacteria</taxon>
        <taxon>Burkholderiales</taxon>
        <taxon>Sphaerotilaceae</taxon>
        <taxon>Roseateles</taxon>
    </lineage>
</organism>
<comment type="caution">
    <text evidence="2">The sequence shown here is derived from an EMBL/GenBank/DDBJ whole genome shotgun (WGS) entry which is preliminary data.</text>
</comment>
<evidence type="ECO:0000256" key="1">
    <source>
        <dbReference type="SAM" id="MobiDB-lite"/>
    </source>
</evidence>
<dbReference type="InterPro" id="IPR049708">
    <property type="entry name" value="PP0621-like"/>
</dbReference>
<dbReference type="NCBIfam" id="NF041023">
    <property type="entry name" value="PP0621_fam"/>
    <property type="match status" value="1"/>
</dbReference>
<feature type="region of interest" description="Disordered" evidence="1">
    <location>
        <begin position="21"/>
        <end position="40"/>
    </location>
</feature>
<evidence type="ECO:0000313" key="3">
    <source>
        <dbReference type="Proteomes" id="UP001495147"/>
    </source>
</evidence>
<name>A0ABV0G643_9BURK</name>
<evidence type="ECO:0000313" key="2">
    <source>
        <dbReference type="EMBL" id="MEO3693202.1"/>
    </source>
</evidence>